<organism evidence="2 3">
    <name type="scientific">Actinomortierella ambigua</name>
    <dbReference type="NCBI Taxonomy" id="1343610"/>
    <lineage>
        <taxon>Eukaryota</taxon>
        <taxon>Fungi</taxon>
        <taxon>Fungi incertae sedis</taxon>
        <taxon>Mucoromycota</taxon>
        <taxon>Mortierellomycotina</taxon>
        <taxon>Mortierellomycetes</taxon>
        <taxon>Mortierellales</taxon>
        <taxon>Mortierellaceae</taxon>
        <taxon>Actinomortierella</taxon>
    </lineage>
</organism>
<keyword evidence="3" id="KW-1185">Reference proteome</keyword>
<feature type="chain" id="PRO_5040403662" evidence="1">
    <location>
        <begin position="22"/>
        <end position="411"/>
    </location>
</feature>
<evidence type="ECO:0000313" key="3">
    <source>
        <dbReference type="Proteomes" id="UP000807716"/>
    </source>
</evidence>
<accession>A0A9P6QDK3</accession>
<sequence length="411" mass="45954">MLRNIMTDNLLALLCLVDGLGLPYRKPAPLVRTQGLDWTYQPDPKLYDKLRGIKKHHDDYFQGRRDKSTIPLYLFLGGAGTGKSRNAQEFHRSAALCLTEKEDRELRKSVEEAWVFHVSLEDDLSLLAEKETDPIEAIGSRMLLQLLPDKGLRDVIQGYKEPHPMDVLKLVAKKSDVDLRSATVMLVVEGLRTFMTNSANGCKNDSAFYRALTNIVNLAFGDVFLMACCTATVICPIDRASPFVSHRYRVVLPVASLKPPRSFLNGLSKPVFDENDHVIKVLVDDCGGHGRALECLQQVVEEAGEDFNVDSLMNSLYSRLQDLYPEAMSMAPNTIQAMAQAILTRARLRPDEPLPGTTELPGDLTIPGLVRYEQSGGLGSGGYLVAPYIWVWLFSYQPRTDVDPPLQGWRF</sequence>
<name>A0A9P6QDK3_9FUNG</name>
<protein>
    <submittedName>
        <fullName evidence="2">Uncharacterized protein</fullName>
    </submittedName>
</protein>
<dbReference type="OrthoDB" id="5597935at2759"/>
<proteinExistence type="predicted"/>
<gene>
    <name evidence="2" type="ORF">DFQ27_000616</name>
</gene>
<feature type="signal peptide" evidence="1">
    <location>
        <begin position="1"/>
        <end position="21"/>
    </location>
</feature>
<evidence type="ECO:0000256" key="1">
    <source>
        <dbReference type="SAM" id="SignalP"/>
    </source>
</evidence>
<comment type="caution">
    <text evidence="2">The sequence shown here is derived from an EMBL/GenBank/DDBJ whole genome shotgun (WGS) entry which is preliminary data.</text>
</comment>
<evidence type="ECO:0000313" key="2">
    <source>
        <dbReference type="EMBL" id="KAG0265479.1"/>
    </source>
</evidence>
<dbReference type="AlphaFoldDB" id="A0A9P6QDK3"/>
<keyword evidence="1" id="KW-0732">Signal</keyword>
<dbReference type="Proteomes" id="UP000807716">
    <property type="component" value="Unassembled WGS sequence"/>
</dbReference>
<dbReference type="EMBL" id="JAAAJB010000116">
    <property type="protein sequence ID" value="KAG0265479.1"/>
    <property type="molecule type" value="Genomic_DNA"/>
</dbReference>
<reference evidence="2" key="1">
    <citation type="journal article" date="2020" name="Fungal Divers.">
        <title>Resolving the Mortierellaceae phylogeny through synthesis of multi-gene phylogenetics and phylogenomics.</title>
        <authorList>
            <person name="Vandepol N."/>
            <person name="Liber J."/>
            <person name="Desiro A."/>
            <person name="Na H."/>
            <person name="Kennedy M."/>
            <person name="Barry K."/>
            <person name="Grigoriev I.V."/>
            <person name="Miller A.N."/>
            <person name="O'Donnell K."/>
            <person name="Stajich J.E."/>
            <person name="Bonito G."/>
        </authorList>
    </citation>
    <scope>NUCLEOTIDE SEQUENCE</scope>
    <source>
        <strain evidence="2">BC1065</strain>
    </source>
</reference>